<evidence type="ECO:0000313" key="3">
    <source>
        <dbReference type="Proteomes" id="UP000295258"/>
    </source>
</evidence>
<dbReference type="EMBL" id="SMKO01000020">
    <property type="protein sequence ID" value="TDD08681.1"/>
    <property type="molecule type" value="Genomic_DNA"/>
</dbReference>
<sequence length="292" mass="31581">MDDDLRPIATLLAKPEPPREVELCSRNRLLARMGARPRRRFGWLVPGFGMVAAAVLALVVGVTMVGTTSAPGSGREVLLVAATSAERSPEDPGRYWYTRAEADHSELVMENWVSRDGRRWSRGTPANPDKVGPGHPRPFVMGDVELTWDELQALPADPERLTAWIRDTHEPEDHPAAVEELEDLGVTAADEERSDVVHGLAALITSMPAPSDVRAAAFRALADLPGVESRGAVEGGEALSIPTSWGSEIKLVVDPETSRVSRANVVVGNDGSVLGGRTGYRLTSEWTNQLSR</sequence>
<accession>A0A4R4VTR3</accession>
<keyword evidence="1" id="KW-0472">Membrane</keyword>
<name>A0A4R4VTR3_9ACTN</name>
<dbReference type="NCBIfam" id="NF038083">
    <property type="entry name" value="CU044_5270_fam"/>
    <property type="match status" value="1"/>
</dbReference>
<reference evidence="2 3" key="1">
    <citation type="submission" date="2019-03" db="EMBL/GenBank/DDBJ databases">
        <title>Draft genome sequences of novel Actinobacteria.</title>
        <authorList>
            <person name="Sahin N."/>
            <person name="Ay H."/>
            <person name="Saygin H."/>
        </authorList>
    </citation>
    <scope>NUCLEOTIDE SEQUENCE [LARGE SCALE GENOMIC DNA]</scope>
    <source>
        <strain evidence="2 3">KC310</strain>
    </source>
</reference>
<keyword evidence="3" id="KW-1185">Reference proteome</keyword>
<gene>
    <name evidence="2" type="ORF">E1292_11115</name>
</gene>
<dbReference type="InterPro" id="IPR047789">
    <property type="entry name" value="CU044_5270-like"/>
</dbReference>
<dbReference type="RefSeq" id="WP_132594715.1">
    <property type="nucleotide sequence ID" value="NZ_SMKO01000020.1"/>
</dbReference>
<organism evidence="2 3">
    <name type="scientific">Nonomuraea deserti</name>
    <dbReference type="NCBI Taxonomy" id="1848322"/>
    <lineage>
        <taxon>Bacteria</taxon>
        <taxon>Bacillati</taxon>
        <taxon>Actinomycetota</taxon>
        <taxon>Actinomycetes</taxon>
        <taxon>Streptosporangiales</taxon>
        <taxon>Streptosporangiaceae</taxon>
        <taxon>Nonomuraea</taxon>
    </lineage>
</organism>
<protein>
    <recommendedName>
        <fullName evidence="4">CU044_5270 family protein</fullName>
    </recommendedName>
</protein>
<keyword evidence="1" id="KW-0812">Transmembrane</keyword>
<evidence type="ECO:0000313" key="2">
    <source>
        <dbReference type="EMBL" id="TDD08681.1"/>
    </source>
</evidence>
<evidence type="ECO:0008006" key="4">
    <source>
        <dbReference type="Google" id="ProtNLM"/>
    </source>
</evidence>
<evidence type="ECO:0000256" key="1">
    <source>
        <dbReference type="SAM" id="Phobius"/>
    </source>
</evidence>
<feature type="transmembrane region" description="Helical" evidence="1">
    <location>
        <begin position="41"/>
        <end position="65"/>
    </location>
</feature>
<proteinExistence type="predicted"/>
<dbReference type="Proteomes" id="UP000295258">
    <property type="component" value="Unassembled WGS sequence"/>
</dbReference>
<keyword evidence="1" id="KW-1133">Transmembrane helix</keyword>
<dbReference type="AlphaFoldDB" id="A0A4R4VTR3"/>
<comment type="caution">
    <text evidence="2">The sequence shown here is derived from an EMBL/GenBank/DDBJ whole genome shotgun (WGS) entry which is preliminary data.</text>
</comment>